<keyword evidence="3" id="KW-1185">Reference proteome</keyword>
<reference evidence="2" key="1">
    <citation type="submission" date="2021-04" db="EMBL/GenBank/DDBJ databases">
        <title>novel species isolated from subtropical streams in China.</title>
        <authorList>
            <person name="Lu H."/>
        </authorList>
    </citation>
    <scope>NUCLEOTIDE SEQUENCE</scope>
    <source>
        <strain evidence="2">FT137W</strain>
    </source>
</reference>
<sequence>MISQILTHTPVWVWILLVALCAVGLQQTRDRNITLPRLLILPIAMLIFSASSLPSKASSGLQVFSIWLASVTIFCSLGLISRTKTKHRYDAVLNQFFVAGSWFPLALIFSMFIAKYSAAVTFAIRPDWALDATFSASFAALFGAINAGLLVRVVRIIALKRAYHRLMADQINLGVEPSH</sequence>
<feature type="transmembrane region" description="Helical" evidence="1">
    <location>
        <begin position="37"/>
        <end position="55"/>
    </location>
</feature>
<dbReference type="InterPro" id="IPR046730">
    <property type="entry name" value="DUF6622"/>
</dbReference>
<gene>
    <name evidence="2" type="ORF">KDM90_15750</name>
</gene>
<evidence type="ECO:0008006" key="4">
    <source>
        <dbReference type="Google" id="ProtNLM"/>
    </source>
</evidence>
<keyword evidence="1" id="KW-1133">Transmembrane helix</keyword>
<feature type="transmembrane region" description="Helical" evidence="1">
    <location>
        <begin position="6"/>
        <end position="25"/>
    </location>
</feature>
<dbReference type="AlphaFoldDB" id="A0A941II01"/>
<feature type="transmembrane region" description="Helical" evidence="1">
    <location>
        <begin position="61"/>
        <end position="80"/>
    </location>
</feature>
<accession>A0A941II01</accession>
<evidence type="ECO:0000256" key="1">
    <source>
        <dbReference type="SAM" id="Phobius"/>
    </source>
</evidence>
<evidence type="ECO:0000313" key="2">
    <source>
        <dbReference type="EMBL" id="MBR7801465.1"/>
    </source>
</evidence>
<proteinExistence type="predicted"/>
<organism evidence="2 3">
    <name type="scientific">Undibacterium fentianense</name>
    <dbReference type="NCBI Taxonomy" id="2828728"/>
    <lineage>
        <taxon>Bacteria</taxon>
        <taxon>Pseudomonadati</taxon>
        <taxon>Pseudomonadota</taxon>
        <taxon>Betaproteobacteria</taxon>
        <taxon>Burkholderiales</taxon>
        <taxon>Oxalobacteraceae</taxon>
        <taxon>Undibacterium</taxon>
    </lineage>
</organism>
<dbReference type="EMBL" id="JAGSPJ010000007">
    <property type="protein sequence ID" value="MBR7801465.1"/>
    <property type="molecule type" value="Genomic_DNA"/>
</dbReference>
<evidence type="ECO:0000313" key="3">
    <source>
        <dbReference type="Proteomes" id="UP000678545"/>
    </source>
</evidence>
<dbReference type="Proteomes" id="UP000678545">
    <property type="component" value="Unassembled WGS sequence"/>
</dbReference>
<feature type="transmembrane region" description="Helical" evidence="1">
    <location>
        <begin position="92"/>
        <end position="114"/>
    </location>
</feature>
<dbReference type="Pfam" id="PF20327">
    <property type="entry name" value="DUF6622"/>
    <property type="match status" value="1"/>
</dbReference>
<keyword evidence="1" id="KW-0472">Membrane</keyword>
<dbReference type="RefSeq" id="WP_212676595.1">
    <property type="nucleotide sequence ID" value="NZ_JAGSPJ010000007.1"/>
</dbReference>
<protein>
    <recommendedName>
        <fullName evidence="4">Transmembrane protein</fullName>
    </recommendedName>
</protein>
<feature type="transmembrane region" description="Helical" evidence="1">
    <location>
        <begin position="134"/>
        <end position="158"/>
    </location>
</feature>
<comment type="caution">
    <text evidence="2">The sequence shown here is derived from an EMBL/GenBank/DDBJ whole genome shotgun (WGS) entry which is preliminary data.</text>
</comment>
<keyword evidence="1" id="KW-0812">Transmembrane</keyword>
<name>A0A941II01_9BURK</name>